<evidence type="ECO:0000256" key="1">
    <source>
        <dbReference type="ARBA" id="ARBA00009477"/>
    </source>
</evidence>
<dbReference type="RefSeq" id="WP_147184261.1">
    <property type="nucleotide sequence ID" value="NZ_CP042382.1"/>
</dbReference>
<dbReference type="PANTHER" id="PTHR30469">
    <property type="entry name" value="MULTIDRUG RESISTANCE PROTEIN MDTA"/>
    <property type="match status" value="1"/>
</dbReference>
<dbReference type="Pfam" id="PF25954">
    <property type="entry name" value="Beta-barrel_RND_2"/>
    <property type="match status" value="1"/>
</dbReference>
<dbReference type="KEGG" id="paur:FGL86_09065"/>
<evidence type="ECO:0000313" key="4">
    <source>
        <dbReference type="EMBL" id="QEA39209.1"/>
    </source>
</evidence>
<dbReference type="PANTHER" id="PTHR30469:SF29">
    <property type="entry name" value="BLR2860 PROTEIN"/>
    <property type="match status" value="1"/>
</dbReference>
<dbReference type="GO" id="GO:1990281">
    <property type="term" value="C:efflux pump complex"/>
    <property type="evidence" value="ECO:0007669"/>
    <property type="project" value="TreeGrafter"/>
</dbReference>
<dbReference type="GO" id="GO:0015562">
    <property type="term" value="F:efflux transmembrane transporter activity"/>
    <property type="evidence" value="ECO:0007669"/>
    <property type="project" value="TreeGrafter"/>
</dbReference>
<evidence type="ECO:0000313" key="5">
    <source>
        <dbReference type="Proteomes" id="UP000321272"/>
    </source>
</evidence>
<dbReference type="NCBIfam" id="TIGR01730">
    <property type="entry name" value="RND_mfp"/>
    <property type="match status" value="1"/>
</dbReference>
<dbReference type="Gene3D" id="2.40.50.100">
    <property type="match status" value="1"/>
</dbReference>
<dbReference type="Gene3D" id="2.40.30.170">
    <property type="match status" value="1"/>
</dbReference>
<keyword evidence="2" id="KW-0175">Coiled coil</keyword>
<gene>
    <name evidence="4" type="ORF">FGL86_09065</name>
</gene>
<feature type="coiled-coil region" evidence="2">
    <location>
        <begin position="109"/>
        <end position="167"/>
    </location>
</feature>
<comment type="similarity">
    <text evidence="1">Belongs to the membrane fusion protein (MFP) (TC 8.A.1) family.</text>
</comment>
<feature type="domain" description="CusB-like beta-barrel" evidence="3">
    <location>
        <begin position="210"/>
        <end position="280"/>
    </location>
</feature>
<dbReference type="AlphaFoldDB" id="A0A5B8SQ29"/>
<evidence type="ECO:0000256" key="2">
    <source>
        <dbReference type="SAM" id="Coils"/>
    </source>
</evidence>
<name>A0A5B8SQ29_9GAMM</name>
<evidence type="ECO:0000259" key="3">
    <source>
        <dbReference type="Pfam" id="PF25954"/>
    </source>
</evidence>
<dbReference type="EMBL" id="CP042382">
    <property type="protein sequence ID" value="QEA39209.1"/>
    <property type="molecule type" value="Genomic_DNA"/>
</dbReference>
<dbReference type="InterPro" id="IPR006143">
    <property type="entry name" value="RND_pump_MFP"/>
</dbReference>
<proteinExistence type="inferred from homology"/>
<organism evidence="4 5">
    <name type="scientific">Pistricoccus aurantiacus</name>
    <dbReference type="NCBI Taxonomy" id="1883414"/>
    <lineage>
        <taxon>Bacteria</taxon>
        <taxon>Pseudomonadati</taxon>
        <taxon>Pseudomonadota</taxon>
        <taxon>Gammaproteobacteria</taxon>
        <taxon>Oceanospirillales</taxon>
        <taxon>Halomonadaceae</taxon>
        <taxon>Pistricoccus</taxon>
    </lineage>
</organism>
<sequence length="363" mass="39454">MPRRSTVSYLLAVVLTLLLLLWLAFGNLQAFRDEAPESAAQEDDSAGLARVEVRLDEAQDYQPTLLAQGSLTARQAIDLRARIEGRVQRLPVKQGARVKEGTVLLELDQEDLPQQLARAQAELESARAEYEGARSLEKRDLISRTELLKFTTELAQAQAEAASLREALAKTRPQAPFAGILDRLDVDPGDSLQVGESYGLLIDPSQLKAEAQIPQRDAQGLEPGLEVEVTLLDGRTLEGELTHVANQANPQTRSFAVEALIDNPDSLRLAGASATLRIARPSRQAHALSPALLVLDDKGRLGVKAVDDQQQVVFHPVTLLSATSERAWVSGIPEKLRLITLGGGFVEPGERVEVVDAALPRES</sequence>
<reference evidence="4 5" key="1">
    <citation type="submission" date="2019-06" db="EMBL/GenBank/DDBJ databases">
        <title>Genome analyses of bacteria isolated from kimchi.</title>
        <authorList>
            <person name="Lee S."/>
            <person name="Ahn S."/>
            <person name="Roh S."/>
        </authorList>
    </citation>
    <scope>NUCLEOTIDE SEQUENCE [LARGE SCALE GENOMIC DNA]</scope>
    <source>
        <strain evidence="4 5">CBA4606</strain>
    </source>
</reference>
<keyword evidence="5" id="KW-1185">Reference proteome</keyword>
<protein>
    <submittedName>
        <fullName evidence="4">Efflux RND transporter periplasmic adaptor subunit</fullName>
    </submittedName>
</protein>
<dbReference type="OrthoDB" id="9806939at2"/>
<dbReference type="Proteomes" id="UP000321272">
    <property type="component" value="Chromosome"/>
</dbReference>
<accession>A0A5B8SQ29</accession>
<dbReference type="SUPFAM" id="SSF111369">
    <property type="entry name" value="HlyD-like secretion proteins"/>
    <property type="match status" value="1"/>
</dbReference>
<dbReference type="InterPro" id="IPR058792">
    <property type="entry name" value="Beta-barrel_RND_2"/>
</dbReference>
<dbReference type="Gene3D" id="1.10.287.470">
    <property type="entry name" value="Helix hairpin bin"/>
    <property type="match status" value="1"/>
</dbReference>